<sequence length="255" mass="28535">MSQRDLIRTSRLATVTLGGRDVSIVVRPSSRARRLRLVVTGSTAIEAVVPTGVSAHDLERFLHTNRAWLTRAVAEALRREASTPRLGLDTRGVVWLGGRALPVAGGRTSGRARVDLREDGVVVHGDPATREAAINRFYRDQARLELDDAVAAEAERLGLRYARLAVRDQKTRWGSCSTNGTLSFSWRLVAAPRTILDYVVVHELLHLRELNHSARFWALLDAFRPAWRDDVEWLRNHGRELHGYNPCVALELLAT</sequence>
<dbReference type="CDD" id="cd07344">
    <property type="entry name" value="M48_yhfN_like"/>
    <property type="match status" value="1"/>
</dbReference>
<dbReference type="AlphaFoldDB" id="A0A6J6NY09"/>
<accession>A0A6J6NY09</accession>
<dbReference type="PANTHER" id="PTHR30399">
    <property type="entry name" value="UNCHARACTERIZED PROTEIN YGJP"/>
    <property type="match status" value="1"/>
</dbReference>
<dbReference type="PANTHER" id="PTHR30399:SF1">
    <property type="entry name" value="UTP PYROPHOSPHATASE"/>
    <property type="match status" value="1"/>
</dbReference>
<feature type="domain" description="YgjP-like metallopeptidase" evidence="1">
    <location>
        <begin position="33"/>
        <end position="237"/>
    </location>
</feature>
<dbReference type="Gene3D" id="3.30.2010.10">
    <property type="entry name" value="Metalloproteases ('zincins'), catalytic domain"/>
    <property type="match status" value="1"/>
</dbReference>
<proteinExistence type="predicted"/>
<protein>
    <submittedName>
        <fullName evidence="2">Unannotated protein</fullName>
    </submittedName>
</protein>
<reference evidence="2" key="1">
    <citation type="submission" date="2020-05" db="EMBL/GenBank/DDBJ databases">
        <authorList>
            <person name="Chiriac C."/>
            <person name="Salcher M."/>
            <person name="Ghai R."/>
            <person name="Kavagutti S V."/>
        </authorList>
    </citation>
    <scope>NUCLEOTIDE SEQUENCE</scope>
</reference>
<dbReference type="EMBL" id="CAEZXP010000001">
    <property type="protein sequence ID" value="CAB4689404.1"/>
    <property type="molecule type" value="Genomic_DNA"/>
</dbReference>
<organism evidence="2">
    <name type="scientific">freshwater metagenome</name>
    <dbReference type="NCBI Taxonomy" id="449393"/>
    <lineage>
        <taxon>unclassified sequences</taxon>
        <taxon>metagenomes</taxon>
        <taxon>ecological metagenomes</taxon>
    </lineage>
</organism>
<name>A0A6J6NY09_9ZZZZ</name>
<evidence type="ECO:0000259" key="1">
    <source>
        <dbReference type="Pfam" id="PF01863"/>
    </source>
</evidence>
<dbReference type="Pfam" id="PF01863">
    <property type="entry name" value="YgjP-like"/>
    <property type="match status" value="1"/>
</dbReference>
<gene>
    <name evidence="2" type="ORF">UFOPK2399_00592</name>
</gene>
<evidence type="ECO:0000313" key="2">
    <source>
        <dbReference type="EMBL" id="CAB4689404.1"/>
    </source>
</evidence>
<dbReference type="InterPro" id="IPR002725">
    <property type="entry name" value="YgjP-like_metallopeptidase"/>
</dbReference>
<dbReference type="InterPro" id="IPR053136">
    <property type="entry name" value="UTP_pyrophosphatase-like"/>
</dbReference>